<dbReference type="AlphaFoldDB" id="A0A383DTB2"/>
<dbReference type="EMBL" id="UINC01220012">
    <property type="protein sequence ID" value="SVE47741.1"/>
    <property type="molecule type" value="Genomic_DNA"/>
</dbReference>
<reference evidence="1" key="1">
    <citation type="submission" date="2018-05" db="EMBL/GenBank/DDBJ databases">
        <authorList>
            <person name="Lanie J.A."/>
            <person name="Ng W.-L."/>
            <person name="Kazmierczak K.M."/>
            <person name="Andrzejewski T.M."/>
            <person name="Davidsen T.M."/>
            <person name="Wayne K.J."/>
            <person name="Tettelin H."/>
            <person name="Glass J.I."/>
            <person name="Rusch D."/>
            <person name="Podicherti R."/>
            <person name="Tsui H.-C.T."/>
            <person name="Winkler M.E."/>
        </authorList>
    </citation>
    <scope>NUCLEOTIDE SEQUENCE</scope>
</reference>
<gene>
    <name evidence="1" type="ORF">METZ01_LOCUS500595</name>
</gene>
<sequence>MRPTLVERPTNEKLKWFFDEQRWELPPWLTEPGRVLIDHCDAILAKADDEGLEPCDYSQKFGSREEGQLAASIRQAHGWR</sequence>
<accession>A0A383DTB2</accession>
<name>A0A383DTB2_9ZZZZ</name>
<evidence type="ECO:0000313" key="1">
    <source>
        <dbReference type="EMBL" id="SVE47741.1"/>
    </source>
</evidence>
<proteinExistence type="predicted"/>
<protein>
    <submittedName>
        <fullName evidence="1">Uncharacterized protein</fullName>
    </submittedName>
</protein>
<organism evidence="1">
    <name type="scientific">marine metagenome</name>
    <dbReference type="NCBI Taxonomy" id="408172"/>
    <lineage>
        <taxon>unclassified sequences</taxon>
        <taxon>metagenomes</taxon>
        <taxon>ecological metagenomes</taxon>
    </lineage>
</organism>